<reference evidence="1 2" key="1">
    <citation type="submission" date="2017-08" db="EMBL/GenBank/DDBJ databases">
        <title>Complete genome sequence of Mucilaginibacter sp. strain BJC16-A31.</title>
        <authorList>
            <consortium name="Henan University of Science and Technology"/>
            <person name="You X."/>
        </authorList>
    </citation>
    <scope>NUCLEOTIDE SEQUENCE [LARGE SCALE GENOMIC DNA]</scope>
    <source>
        <strain evidence="1 2">BJC16-A31</strain>
    </source>
</reference>
<dbReference type="RefSeq" id="WP_157740550.1">
    <property type="nucleotide sequence ID" value="NZ_CP022743.1"/>
</dbReference>
<evidence type="ECO:0000313" key="1">
    <source>
        <dbReference type="EMBL" id="ASU32479.1"/>
    </source>
</evidence>
<name>A0A223NRE1_9SPHI</name>
<gene>
    <name evidence="1" type="ORF">MuYL_0576</name>
</gene>
<sequence length="379" mass="42731">MKKLFIVFIFLFSVQGVFAQLNFLPKFIRQMYFKKDSSRKPSFVLLPALSSAPETGLEFGGAALLSFYTDTTGHDTRVSSLFGYSTLTTKGQAKLSLNANYWTPQNKYHFTGVISYYNFPFNFYGVGNNTKLSALDHVAEKRYKLGMAAEKRIGDNFYVGLVGGVIKYFYKYDPNVYSTINSDPQVEDGHGGASAYIGPSFTFDTRNNNTYTTKGMVISSYYNLMHGTYANNSYKGGFFNIEYAQFFQLARKLVLGVDIQEQSLTGSRSPFYLLPQMGSDEMMRGYYQGRYRDRNYIAGQTELRYRVDNRFGIVGFVGTGEVFHSTFSTAQLKPNYGGGVRYFFDVEKGLAIRLDYGVGQKPAGEKREGGFYIALGQSF</sequence>
<dbReference type="Gene3D" id="2.40.160.50">
    <property type="entry name" value="membrane protein fhac: a member of the omp85/tpsb transporter family"/>
    <property type="match status" value="1"/>
</dbReference>
<dbReference type="KEGG" id="muc:MuYL_0576"/>
<proteinExistence type="predicted"/>
<dbReference type="Proteomes" id="UP000215002">
    <property type="component" value="Chromosome"/>
</dbReference>
<evidence type="ECO:0008006" key="3">
    <source>
        <dbReference type="Google" id="ProtNLM"/>
    </source>
</evidence>
<accession>A0A223NRE1</accession>
<evidence type="ECO:0000313" key="2">
    <source>
        <dbReference type="Proteomes" id="UP000215002"/>
    </source>
</evidence>
<keyword evidence="2" id="KW-1185">Reference proteome</keyword>
<protein>
    <recommendedName>
        <fullName evidence="3">Polymerase</fullName>
    </recommendedName>
</protein>
<dbReference type="OrthoDB" id="9771071at2"/>
<dbReference type="EMBL" id="CP022743">
    <property type="protein sequence ID" value="ASU32479.1"/>
    <property type="molecule type" value="Genomic_DNA"/>
</dbReference>
<organism evidence="1 2">
    <name type="scientific">Mucilaginibacter xinganensis</name>
    <dbReference type="NCBI Taxonomy" id="1234841"/>
    <lineage>
        <taxon>Bacteria</taxon>
        <taxon>Pseudomonadati</taxon>
        <taxon>Bacteroidota</taxon>
        <taxon>Sphingobacteriia</taxon>
        <taxon>Sphingobacteriales</taxon>
        <taxon>Sphingobacteriaceae</taxon>
        <taxon>Mucilaginibacter</taxon>
    </lineage>
</organism>
<dbReference type="AlphaFoldDB" id="A0A223NRE1"/>